<evidence type="ECO:0000313" key="4">
    <source>
        <dbReference type="Proteomes" id="UP000636505"/>
    </source>
</evidence>
<dbReference type="InterPro" id="IPR051603">
    <property type="entry name" value="Zinc-ADH_QOR/CCCR"/>
</dbReference>
<dbReference type="GO" id="GO:0016491">
    <property type="term" value="F:oxidoreductase activity"/>
    <property type="evidence" value="ECO:0007669"/>
    <property type="project" value="InterPro"/>
</dbReference>
<sequence>MKAMIIEQFGDSSVFIQSDVPKPELRPGHVLIRVEASSVNPVDYKVRRYQPPFAPELPAILHGDVAGVVEAVGDGVNEFKPGDAVYGCAGGVQGHGGALADYMLADARLIAKKPSRLDFAAAAALPLVTITAWEGLIDKANVQAGQTVLIHGGTGGVGHVALQLAKWRGAHVTATASTSEKLQMAKDLGADEVVNYQDEDVASDVNRYTNGKGFDLVFDSTGGANLPNSFEAARLNGTVVTPSSSQSYDLSIMHAKGLSLHVVFMLLPMLKDVGRERHRAILREVASLVDNGHLKPLIDPSKFNFAQVAQAHDRLEQNKAVGKIVLTQSSR</sequence>
<organism evidence="3 4">
    <name type="scientific">Vasconcelosia minhoensis LEGE 07310</name>
    <dbReference type="NCBI Taxonomy" id="915328"/>
    <lineage>
        <taxon>Bacteria</taxon>
        <taxon>Bacillati</taxon>
        <taxon>Cyanobacteriota</taxon>
        <taxon>Cyanophyceae</taxon>
        <taxon>Nodosilineales</taxon>
        <taxon>Cymatolegaceae</taxon>
        <taxon>Vasconcelosia</taxon>
        <taxon>Vasconcelosia minhoensis</taxon>
    </lineage>
</organism>
<dbReference type="SUPFAM" id="SSF51735">
    <property type="entry name" value="NAD(P)-binding Rossmann-fold domains"/>
    <property type="match status" value="1"/>
</dbReference>
<dbReference type="Proteomes" id="UP000636505">
    <property type="component" value="Unassembled WGS sequence"/>
</dbReference>
<comment type="caution">
    <text evidence="3">The sequence shown here is derived from an EMBL/GenBank/DDBJ whole genome shotgun (WGS) entry which is preliminary data.</text>
</comment>
<dbReference type="Gene3D" id="3.40.50.720">
    <property type="entry name" value="NAD(P)-binding Rossmann-like Domain"/>
    <property type="match status" value="1"/>
</dbReference>
<dbReference type="InterPro" id="IPR036291">
    <property type="entry name" value="NAD(P)-bd_dom_sf"/>
</dbReference>
<protein>
    <submittedName>
        <fullName evidence="3">Zinc-dependent alcohol dehydrogenase family protein</fullName>
    </submittedName>
</protein>
<dbReference type="EMBL" id="JADEXG010000036">
    <property type="protein sequence ID" value="MBE9078611.1"/>
    <property type="molecule type" value="Genomic_DNA"/>
</dbReference>
<proteinExistence type="predicted"/>
<dbReference type="Pfam" id="PF08240">
    <property type="entry name" value="ADH_N"/>
    <property type="match status" value="1"/>
</dbReference>
<dbReference type="RefSeq" id="WP_193908612.1">
    <property type="nucleotide sequence ID" value="NZ_JADEXG010000036.1"/>
</dbReference>
<reference evidence="3" key="1">
    <citation type="submission" date="2020-10" db="EMBL/GenBank/DDBJ databases">
        <authorList>
            <person name="Castelo-Branco R."/>
            <person name="Eusebio N."/>
            <person name="Adriana R."/>
            <person name="Vieira A."/>
            <person name="Brugerolle De Fraissinette N."/>
            <person name="Rezende De Castro R."/>
            <person name="Schneider M.P."/>
            <person name="Vasconcelos V."/>
            <person name="Leao P.N."/>
        </authorList>
    </citation>
    <scope>NUCLEOTIDE SEQUENCE</scope>
    <source>
        <strain evidence="3">LEGE 07310</strain>
    </source>
</reference>
<dbReference type="SUPFAM" id="SSF50129">
    <property type="entry name" value="GroES-like"/>
    <property type="match status" value="1"/>
</dbReference>
<gene>
    <name evidence="3" type="ORF">IQ241_15130</name>
</gene>
<evidence type="ECO:0000256" key="1">
    <source>
        <dbReference type="ARBA" id="ARBA00022857"/>
    </source>
</evidence>
<keyword evidence="1" id="KW-0521">NADP</keyword>
<dbReference type="CDD" id="cd08272">
    <property type="entry name" value="MDR6"/>
    <property type="match status" value="1"/>
</dbReference>
<dbReference type="InterPro" id="IPR011032">
    <property type="entry name" value="GroES-like_sf"/>
</dbReference>
<name>A0A8J7AG94_9CYAN</name>
<dbReference type="PANTHER" id="PTHR44154:SF1">
    <property type="entry name" value="QUINONE OXIDOREDUCTASE"/>
    <property type="match status" value="1"/>
</dbReference>
<accession>A0A8J7AG94</accession>
<evidence type="ECO:0000313" key="3">
    <source>
        <dbReference type="EMBL" id="MBE9078611.1"/>
    </source>
</evidence>
<dbReference type="AlphaFoldDB" id="A0A8J7AG94"/>
<feature type="domain" description="Enoyl reductase (ER)" evidence="2">
    <location>
        <begin position="10"/>
        <end position="326"/>
    </location>
</feature>
<dbReference type="InterPro" id="IPR013154">
    <property type="entry name" value="ADH-like_N"/>
</dbReference>
<keyword evidence="4" id="KW-1185">Reference proteome</keyword>
<dbReference type="PANTHER" id="PTHR44154">
    <property type="entry name" value="QUINONE OXIDOREDUCTASE"/>
    <property type="match status" value="1"/>
</dbReference>
<dbReference type="Pfam" id="PF13602">
    <property type="entry name" value="ADH_zinc_N_2"/>
    <property type="match status" value="1"/>
</dbReference>
<dbReference type="Gene3D" id="3.90.180.10">
    <property type="entry name" value="Medium-chain alcohol dehydrogenases, catalytic domain"/>
    <property type="match status" value="1"/>
</dbReference>
<dbReference type="SMART" id="SM00829">
    <property type="entry name" value="PKS_ER"/>
    <property type="match status" value="1"/>
</dbReference>
<dbReference type="InterPro" id="IPR020843">
    <property type="entry name" value="ER"/>
</dbReference>
<evidence type="ECO:0000259" key="2">
    <source>
        <dbReference type="SMART" id="SM00829"/>
    </source>
</evidence>